<gene>
    <name evidence="1" type="primary">17</name>
    <name evidence="1" type="ORF">SEA_EASLEY_17</name>
</gene>
<dbReference type="Proteomes" id="UP000246494">
    <property type="component" value="Segment"/>
</dbReference>
<dbReference type="KEGG" id="vg:77930499"/>
<organism evidence="1 2">
    <name type="scientific">Gordonia phage Easley</name>
    <dbReference type="NCBI Taxonomy" id="2182395"/>
    <lineage>
        <taxon>Viruses</taxon>
        <taxon>Duplodnaviria</taxon>
        <taxon>Heunggongvirae</taxon>
        <taxon>Uroviricota</taxon>
        <taxon>Caudoviricetes</taxon>
        <taxon>Beenievirus</taxon>
        <taxon>Beenievirus easley</taxon>
    </lineage>
</organism>
<proteinExistence type="predicted"/>
<reference evidence="2" key="1">
    <citation type="submission" date="2018-04" db="EMBL/GenBank/DDBJ databases">
        <authorList>
            <person name="Go L.Y."/>
            <person name="Mitchell J.A."/>
        </authorList>
    </citation>
    <scope>NUCLEOTIDE SEQUENCE [LARGE SCALE GENOMIC DNA]</scope>
</reference>
<dbReference type="GeneID" id="77930499"/>
<evidence type="ECO:0000313" key="2">
    <source>
        <dbReference type="Proteomes" id="UP000246494"/>
    </source>
</evidence>
<protein>
    <submittedName>
        <fullName evidence="1">Uncharacterized protein</fullName>
    </submittedName>
</protein>
<dbReference type="RefSeq" id="YP_010654649.1">
    <property type="nucleotide sequence ID" value="NC_070814.1"/>
</dbReference>
<keyword evidence="2" id="KW-1185">Reference proteome</keyword>
<dbReference type="EMBL" id="MH155867">
    <property type="protein sequence ID" value="AWN05042.1"/>
    <property type="molecule type" value="Genomic_DNA"/>
</dbReference>
<name>A0A2U8UN28_9CAUD</name>
<accession>A0A2U8UN28</accession>
<evidence type="ECO:0000313" key="1">
    <source>
        <dbReference type="EMBL" id="AWN05042.1"/>
    </source>
</evidence>
<sequence>MVFNCGMTIRLVTVAAAASAALLIAGCSSDDEGWRTTAAEGACEDSVRAQMKDPDSAEFEDVTVVDHGDGTYTVTGQVNGRNAFGGMAGFREFSCSARDDGDQVTGRAQLLG</sequence>